<evidence type="ECO:0000256" key="1">
    <source>
        <dbReference type="SAM" id="Coils"/>
    </source>
</evidence>
<dbReference type="RefSeq" id="WP_176029756.1">
    <property type="nucleotide sequence ID" value="NZ_JBHSJV010000001.1"/>
</dbReference>
<sequence>MKNNIILLCFSFFLTIGSYAQKGYKEKIKSMKIAHITQALDLTTNEAQKFWPVYNEHEQSMEKLRREINTIHRKNQQQSIESLDEETANNIVTKYISLEEQKFAARQKMMKELRPILTSKKIVLLIKAERDFHRRLMQELKHRRRKPR</sequence>
<keyword evidence="1" id="KW-0175">Coiled coil</keyword>
<name>A0ABW5N424_9FLAO</name>
<keyword evidence="3" id="KW-1185">Reference proteome</keyword>
<dbReference type="Proteomes" id="UP001597459">
    <property type="component" value="Unassembled WGS sequence"/>
</dbReference>
<organism evidence="2 3">
    <name type="scientific">Aquimarina hainanensis</name>
    <dbReference type="NCBI Taxonomy" id="1578017"/>
    <lineage>
        <taxon>Bacteria</taxon>
        <taxon>Pseudomonadati</taxon>
        <taxon>Bacteroidota</taxon>
        <taxon>Flavobacteriia</taxon>
        <taxon>Flavobacteriales</taxon>
        <taxon>Flavobacteriaceae</taxon>
        <taxon>Aquimarina</taxon>
    </lineage>
</organism>
<evidence type="ECO:0000313" key="3">
    <source>
        <dbReference type="Proteomes" id="UP001597459"/>
    </source>
</evidence>
<reference evidence="3" key="1">
    <citation type="journal article" date="2019" name="Int. J. Syst. Evol. Microbiol.">
        <title>The Global Catalogue of Microorganisms (GCM) 10K type strain sequencing project: providing services to taxonomists for standard genome sequencing and annotation.</title>
        <authorList>
            <consortium name="The Broad Institute Genomics Platform"/>
            <consortium name="The Broad Institute Genome Sequencing Center for Infectious Disease"/>
            <person name="Wu L."/>
            <person name="Ma J."/>
        </authorList>
    </citation>
    <scope>NUCLEOTIDE SEQUENCE [LARGE SCALE GENOMIC DNA]</scope>
    <source>
        <strain evidence="3">KCTC 42423</strain>
    </source>
</reference>
<protein>
    <submittedName>
        <fullName evidence="2">Spy/CpxP family protein refolding chaperone</fullName>
    </submittedName>
</protein>
<feature type="coiled-coil region" evidence="1">
    <location>
        <begin position="54"/>
        <end position="81"/>
    </location>
</feature>
<gene>
    <name evidence="2" type="ORF">ACFSTE_05450</name>
</gene>
<proteinExistence type="predicted"/>
<evidence type="ECO:0000313" key="2">
    <source>
        <dbReference type="EMBL" id="MFD2590267.1"/>
    </source>
</evidence>
<accession>A0ABW5N424</accession>
<comment type="caution">
    <text evidence="2">The sequence shown here is derived from an EMBL/GenBank/DDBJ whole genome shotgun (WGS) entry which is preliminary data.</text>
</comment>
<dbReference type="EMBL" id="JBHULX010000003">
    <property type="protein sequence ID" value="MFD2590267.1"/>
    <property type="molecule type" value="Genomic_DNA"/>
</dbReference>